<comment type="caution">
    <text evidence="2">The sequence shown here is derived from an EMBL/GenBank/DDBJ whole genome shotgun (WGS) entry which is preliminary data.</text>
</comment>
<dbReference type="RefSeq" id="WP_381517930.1">
    <property type="nucleotide sequence ID" value="NZ_JBHULN010000001.1"/>
</dbReference>
<gene>
    <name evidence="2" type="ORF">ACFSUS_01195</name>
</gene>
<keyword evidence="1" id="KW-0472">Membrane</keyword>
<dbReference type="Pfam" id="PF12412">
    <property type="entry name" value="DUF3667"/>
    <property type="match status" value="1"/>
</dbReference>
<sequence>MDTYSTQPLTETVTDCRNCGNKVDENFCSRCGQPATLKRINGHYIIHEIEHVLHFERGILYTVKSLLLTPGQAIKGFFVEDRNRLVKPIIFIIVTSAIYSLISSVLHIEDGYVKFSEQNPSITGSIFKWIQSHYGYGNLLMGAFIALWLKLLFRKFDYNFFEILIALCFVMGMGMLVLAVFAILEKLTKTSLMQVGSFIFIIYASWAIGQFYDKQRKTNYLKAFVAYILGMISFMLVALVIGITIDFAVNKNKGKDFTNKTSIQF</sequence>
<feature type="transmembrane region" description="Helical" evidence="1">
    <location>
        <begin position="160"/>
        <end position="184"/>
    </location>
</feature>
<feature type="transmembrane region" description="Helical" evidence="1">
    <location>
        <begin position="224"/>
        <end position="245"/>
    </location>
</feature>
<keyword evidence="3" id="KW-1185">Reference proteome</keyword>
<reference evidence="3" key="1">
    <citation type="journal article" date="2019" name="Int. J. Syst. Evol. Microbiol.">
        <title>The Global Catalogue of Microorganisms (GCM) 10K type strain sequencing project: providing services to taxonomists for standard genome sequencing and annotation.</title>
        <authorList>
            <consortium name="The Broad Institute Genomics Platform"/>
            <consortium name="The Broad Institute Genome Sequencing Center for Infectious Disease"/>
            <person name="Wu L."/>
            <person name="Ma J."/>
        </authorList>
    </citation>
    <scope>NUCLEOTIDE SEQUENCE [LARGE SCALE GENOMIC DNA]</scope>
    <source>
        <strain evidence="3">KCTC 42805</strain>
    </source>
</reference>
<dbReference type="Proteomes" id="UP001597469">
    <property type="component" value="Unassembled WGS sequence"/>
</dbReference>
<dbReference type="InterPro" id="IPR022134">
    <property type="entry name" value="DUF3667"/>
</dbReference>
<keyword evidence="1" id="KW-0812">Transmembrane</keyword>
<dbReference type="EMBL" id="JBHULN010000001">
    <property type="protein sequence ID" value="MFD2569227.1"/>
    <property type="molecule type" value="Genomic_DNA"/>
</dbReference>
<feature type="transmembrane region" description="Helical" evidence="1">
    <location>
        <begin position="190"/>
        <end position="212"/>
    </location>
</feature>
<evidence type="ECO:0000256" key="1">
    <source>
        <dbReference type="SAM" id="Phobius"/>
    </source>
</evidence>
<feature type="transmembrane region" description="Helical" evidence="1">
    <location>
        <begin position="134"/>
        <end position="153"/>
    </location>
</feature>
<accession>A0ABW5M0U0</accession>
<name>A0ABW5M0U0_9BACT</name>
<proteinExistence type="predicted"/>
<evidence type="ECO:0000313" key="3">
    <source>
        <dbReference type="Proteomes" id="UP001597469"/>
    </source>
</evidence>
<keyword evidence="1" id="KW-1133">Transmembrane helix</keyword>
<evidence type="ECO:0000313" key="2">
    <source>
        <dbReference type="EMBL" id="MFD2569227.1"/>
    </source>
</evidence>
<feature type="transmembrane region" description="Helical" evidence="1">
    <location>
        <begin position="89"/>
        <end position="108"/>
    </location>
</feature>
<protein>
    <submittedName>
        <fullName evidence="2">Zinc ribbon domain-containing protein</fullName>
    </submittedName>
</protein>
<organism evidence="2 3">
    <name type="scientific">Spirosoma soli</name>
    <dbReference type="NCBI Taxonomy" id="1770529"/>
    <lineage>
        <taxon>Bacteria</taxon>
        <taxon>Pseudomonadati</taxon>
        <taxon>Bacteroidota</taxon>
        <taxon>Cytophagia</taxon>
        <taxon>Cytophagales</taxon>
        <taxon>Cytophagaceae</taxon>
        <taxon>Spirosoma</taxon>
    </lineage>
</organism>